<evidence type="ECO:0000313" key="3">
    <source>
        <dbReference type="Proteomes" id="UP000245383"/>
    </source>
</evidence>
<name>A0A2T9YFS1_9FUNG</name>
<dbReference type="EMBL" id="MBFR01000215">
    <property type="protein sequence ID" value="PVU91186.1"/>
    <property type="molecule type" value="Genomic_DNA"/>
</dbReference>
<protein>
    <recommendedName>
        <fullName evidence="1">BCD1 alpha/beta domain-containing protein</fullName>
    </recommendedName>
</protein>
<keyword evidence="3" id="KW-1185">Reference proteome</keyword>
<dbReference type="Pfam" id="PF25790">
    <property type="entry name" value="BCD1"/>
    <property type="match status" value="1"/>
</dbReference>
<sequence>MYKHQLNRSYFNISKKTICWSIRFTVSSSLSADISPIKPLDLLEHNVPGSFTILQLWTTYILGAGTTADPGHTINDFKSALTTQSLSRLSELLSASSLHSVLDSSMGIEAIVAQLEQIATFKLVDPFSSSAKSLLKLDPSLPLNSLLSGKQILEFPTISVHFNEHTPVACI</sequence>
<proteinExistence type="predicted"/>
<evidence type="ECO:0000313" key="2">
    <source>
        <dbReference type="EMBL" id="PVU91186.1"/>
    </source>
</evidence>
<dbReference type="AlphaFoldDB" id="A0A2T9YFS1"/>
<gene>
    <name evidence="2" type="ORF">BB561_004522</name>
</gene>
<organism evidence="2 3">
    <name type="scientific">Smittium simulii</name>
    <dbReference type="NCBI Taxonomy" id="133385"/>
    <lineage>
        <taxon>Eukaryota</taxon>
        <taxon>Fungi</taxon>
        <taxon>Fungi incertae sedis</taxon>
        <taxon>Zoopagomycota</taxon>
        <taxon>Kickxellomycotina</taxon>
        <taxon>Harpellomycetes</taxon>
        <taxon>Harpellales</taxon>
        <taxon>Legeriomycetaceae</taxon>
        <taxon>Smittium</taxon>
    </lineage>
</organism>
<feature type="domain" description="BCD1 alpha/beta" evidence="1">
    <location>
        <begin position="1"/>
        <end position="166"/>
    </location>
</feature>
<comment type="caution">
    <text evidence="2">The sequence shown here is derived from an EMBL/GenBank/DDBJ whole genome shotgun (WGS) entry which is preliminary data.</text>
</comment>
<dbReference type="Proteomes" id="UP000245383">
    <property type="component" value="Unassembled WGS sequence"/>
</dbReference>
<dbReference type="InterPro" id="IPR057721">
    <property type="entry name" value="BCD1_alpha/beta"/>
</dbReference>
<accession>A0A2T9YFS1</accession>
<evidence type="ECO:0000259" key="1">
    <source>
        <dbReference type="Pfam" id="PF25790"/>
    </source>
</evidence>
<reference evidence="2 3" key="1">
    <citation type="journal article" date="2018" name="MBio">
        <title>Comparative Genomics Reveals the Core Gene Toolbox for the Fungus-Insect Symbiosis.</title>
        <authorList>
            <person name="Wang Y."/>
            <person name="Stata M."/>
            <person name="Wang W."/>
            <person name="Stajich J.E."/>
            <person name="White M.M."/>
            <person name="Moncalvo J.M."/>
        </authorList>
    </citation>
    <scope>NUCLEOTIDE SEQUENCE [LARGE SCALE GENOMIC DNA]</scope>
    <source>
        <strain evidence="2 3">SWE-8-4</strain>
    </source>
</reference>